<gene>
    <name evidence="12" type="ORF">L873DRAFT_1740943</name>
</gene>
<dbReference type="GO" id="GO:0000139">
    <property type="term" value="C:Golgi membrane"/>
    <property type="evidence" value="ECO:0007669"/>
    <property type="project" value="UniProtKB-SubCell"/>
</dbReference>
<dbReference type="InterPro" id="IPR009316">
    <property type="entry name" value="COG2"/>
</dbReference>
<feature type="region of interest" description="Disordered" evidence="10">
    <location>
        <begin position="1"/>
        <end position="47"/>
    </location>
</feature>
<evidence type="ECO:0000256" key="4">
    <source>
        <dbReference type="ARBA" id="ARBA00022448"/>
    </source>
</evidence>
<evidence type="ECO:0000313" key="12">
    <source>
        <dbReference type="EMBL" id="RPA98185.1"/>
    </source>
</evidence>
<dbReference type="STRING" id="1336337.A0A3N4JIW1"/>
<evidence type="ECO:0000313" key="13">
    <source>
        <dbReference type="Proteomes" id="UP000276215"/>
    </source>
</evidence>
<keyword evidence="13" id="KW-1185">Reference proteome</keyword>
<feature type="region of interest" description="Disordered" evidence="10">
    <location>
        <begin position="186"/>
        <end position="214"/>
    </location>
</feature>
<dbReference type="AlphaFoldDB" id="A0A3N4JIW1"/>
<dbReference type="OrthoDB" id="332281at2759"/>
<comment type="subcellular location">
    <subcellularLocation>
        <location evidence="1">Golgi apparatus membrane</location>
        <topology evidence="1">Peripheral membrane protein</topology>
    </subcellularLocation>
</comment>
<dbReference type="GO" id="GO:0006891">
    <property type="term" value="P:intra-Golgi vesicle-mediated transport"/>
    <property type="evidence" value="ECO:0007669"/>
    <property type="project" value="TreeGrafter"/>
</dbReference>
<evidence type="ECO:0000259" key="11">
    <source>
        <dbReference type="Pfam" id="PF06148"/>
    </source>
</evidence>
<name>A0A3N4JIW1_9PEZI</name>
<sequence length="308" mass="33286">MSKFYFDSSPTSSPSPPPSHRHNASGPDDEDEDDDNNPSTLPFPTPLSRSAFSNLEAPFSPAEFLASLRNRHQTLEDLRAELRARSKDLEKELVELVNRDYADFVGLGGSLQGGDGRVVDLRMGLLGFRREVAGVVGVVDGVRREVEGLRGRRGVVGEGKTLAKNLLTLSYRLDELSTLLLIHPSPTSPSASTSTSAAPTTAIPIPDFDPGESSTPGIPRLSRILLGYLFVTRTLLPKLPPQHPFVKTQIPRIEAVRKTLLLDLDSALKEARAGKDSEKALVLLGFYADLGAEGEGVRVLKEGGKVGK</sequence>
<accession>A0A3N4JIW1</accession>
<dbReference type="GO" id="GO:0015031">
    <property type="term" value="P:protein transport"/>
    <property type="evidence" value="ECO:0007669"/>
    <property type="project" value="UniProtKB-KW"/>
</dbReference>
<feature type="compositionally biased region" description="Low complexity" evidence="10">
    <location>
        <begin position="186"/>
        <end position="206"/>
    </location>
</feature>
<evidence type="ECO:0000256" key="3">
    <source>
        <dbReference type="ARBA" id="ARBA00020977"/>
    </source>
</evidence>
<feature type="domain" description="Conserved oligomeric Golgi complex subunit 2 N-terminal" evidence="11">
    <location>
        <begin position="57"/>
        <end position="121"/>
    </location>
</feature>
<feature type="compositionally biased region" description="Acidic residues" evidence="10">
    <location>
        <begin position="27"/>
        <end position="36"/>
    </location>
</feature>
<reference evidence="12 13" key="1">
    <citation type="journal article" date="2018" name="Nat. Ecol. Evol.">
        <title>Pezizomycetes genomes reveal the molecular basis of ectomycorrhizal truffle lifestyle.</title>
        <authorList>
            <person name="Murat C."/>
            <person name="Payen T."/>
            <person name="Noel B."/>
            <person name="Kuo A."/>
            <person name="Morin E."/>
            <person name="Chen J."/>
            <person name="Kohler A."/>
            <person name="Krizsan K."/>
            <person name="Balestrini R."/>
            <person name="Da Silva C."/>
            <person name="Montanini B."/>
            <person name="Hainaut M."/>
            <person name="Levati E."/>
            <person name="Barry K.W."/>
            <person name="Belfiori B."/>
            <person name="Cichocki N."/>
            <person name="Clum A."/>
            <person name="Dockter R.B."/>
            <person name="Fauchery L."/>
            <person name="Guy J."/>
            <person name="Iotti M."/>
            <person name="Le Tacon F."/>
            <person name="Lindquist E.A."/>
            <person name="Lipzen A."/>
            <person name="Malagnac F."/>
            <person name="Mello A."/>
            <person name="Molinier V."/>
            <person name="Miyauchi S."/>
            <person name="Poulain J."/>
            <person name="Riccioni C."/>
            <person name="Rubini A."/>
            <person name="Sitrit Y."/>
            <person name="Splivallo R."/>
            <person name="Traeger S."/>
            <person name="Wang M."/>
            <person name="Zifcakova L."/>
            <person name="Wipf D."/>
            <person name="Zambonelli A."/>
            <person name="Paolocci F."/>
            <person name="Nowrousian M."/>
            <person name="Ottonello S."/>
            <person name="Baldrian P."/>
            <person name="Spatafora J.W."/>
            <person name="Henrissat B."/>
            <person name="Nagy L.G."/>
            <person name="Aury J.M."/>
            <person name="Wincker P."/>
            <person name="Grigoriev I.V."/>
            <person name="Bonfante P."/>
            <person name="Martin F.M."/>
        </authorList>
    </citation>
    <scope>NUCLEOTIDE SEQUENCE [LARGE SCALE GENOMIC DNA]</scope>
    <source>
        <strain evidence="12 13">120613-1</strain>
    </source>
</reference>
<dbReference type="InterPro" id="IPR024602">
    <property type="entry name" value="COG_su2_N"/>
</dbReference>
<proteinExistence type="inferred from homology"/>
<dbReference type="PANTHER" id="PTHR12961:SF0">
    <property type="entry name" value="CONSERVED OLIGOMERIC GOLGI COMPLEX SUBUNIT 2"/>
    <property type="match status" value="1"/>
</dbReference>
<keyword evidence="5" id="KW-0653">Protein transport</keyword>
<evidence type="ECO:0000256" key="9">
    <source>
        <dbReference type="SAM" id="Coils"/>
    </source>
</evidence>
<keyword evidence="6" id="KW-0333">Golgi apparatus</keyword>
<dbReference type="Proteomes" id="UP000276215">
    <property type="component" value="Unassembled WGS sequence"/>
</dbReference>
<evidence type="ECO:0000256" key="1">
    <source>
        <dbReference type="ARBA" id="ARBA00004395"/>
    </source>
</evidence>
<evidence type="ECO:0000256" key="8">
    <source>
        <dbReference type="ARBA" id="ARBA00031344"/>
    </source>
</evidence>
<keyword evidence="4" id="KW-0813">Transport</keyword>
<organism evidence="12 13">
    <name type="scientific">Choiromyces venosus 120613-1</name>
    <dbReference type="NCBI Taxonomy" id="1336337"/>
    <lineage>
        <taxon>Eukaryota</taxon>
        <taxon>Fungi</taxon>
        <taxon>Dikarya</taxon>
        <taxon>Ascomycota</taxon>
        <taxon>Pezizomycotina</taxon>
        <taxon>Pezizomycetes</taxon>
        <taxon>Pezizales</taxon>
        <taxon>Tuberaceae</taxon>
        <taxon>Choiromyces</taxon>
    </lineage>
</organism>
<evidence type="ECO:0000256" key="6">
    <source>
        <dbReference type="ARBA" id="ARBA00023034"/>
    </source>
</evidence>
<dbReference type="PANTHER" id="PTHR12961">
    <property type="entry name" value="CONSERVED OLIGOMERIC GOLGI COMPLEX COMPONENT 2"/>
    <property type="match status" value="1"/>
</dbReference>
<keyword evidence="7" id="KW-0472">Membrane</keyword>
<evidence type="ECO:0000256" key="7">
    <source>
        <dbReference type="ARBA" id="ARBA00023136"/>
    </source>
</evidence>
<evidence type="ECO:0000256" key="5">
    <source>
        <dbReference type="ARBA" id="ARBA00022927"/>
    </source>
</evidence>
<evidence type="ECO:0000256" key="2">
    <source>
        <dbReference type="ARBA" id="ARBA00007603"/>
    </source>
</evidence>
<dbReference type="EMBL" id="ML120398">
    <property type="protein sequence ID" value="RPA98185.1"/>
    <property type="molecule type" value="Genomic_DNA"/>
</dbReference>
<dbReference type="Pfam" id="PF06148">
    <property type="entry name" value="COG2_N"/>
    <property type="match status" value="1"/>
</dbReference>
<dbReference type="GO" id="GO:0007030">
    <property type="term" value="P:Golgi organization"/>
    <property type="evidence" value="ECO:0007669"/>
    <property type="project" value="InterPro"/>
</dbReference>
<dbReference type="GO" id="GO:0017119">
    <property type="term" value="C:Golgi transport complex"/>
    <property type="evidence" value="ECO:0007669"/>
    <property type="project" value="TreeGrafter"/>
</dbReference>
<comment type="similarity">
    <text evidence="2">Belongs to the COG2 family.</text>
</comment>
<protein>
    <recommendedName>
        <fullName evidence="3">Conserved oligomeric Golgi complex subunit 2</fullName>
    </recommendedName>
    <alternativeName>
        <fullName evidence="8">Component of oligomeric Golgi complex 2</fullName>
    </alternativeName>
</protein>
<keyword evidence="9" id="KW-0175">Coiled coil</keyword>
<feature type="coiled-coil region" evidence="9">
    <location>
        <begin position="65"/>
        <end position="99"/>
    </location>
</feature>
<evidence type="ECO:0000256" key="10">
    <source>
        <dbReference type="SAM" id="MobiDB-lite"/>
    </source>
</evidence>